<accession>A0A511W4S7</accession>
<dbReference type="InterPro" id="IPR018335">
    <property type="entry name" value="Tscrpt_reg_HTH_Crp-type_CS"/>
</dbReference>
<dbReference type="PANTHER" id="PTHR24567:SF74">
    <property type="entry name" value="HTH-TYPE TRANSCRIPTIONAL REGULATOR ARCR"/>
    <property type="match status" value="1"/>
</dbReference>
<dbReference type="AlphaFoldDB" id="A0A511W4S7"/>
<keyword evidence="8" id="KW-1185">Reference proteome</keyword>
<dbReference type="InterPro" id="IPR036390">
    <property type="entry name" value="WH_DNA-bd_sf"/>
</dbReference>
<dbReference type="SUPFAM" id="SSF46785">
    <property type="entry name" value="Winged helix' DNA-binding domain"/>
    <property type="match status" value="1"/>
</dbReference>
<organism evidence="7 8">
    <name type="scientific">Alkalibacillus haloalkaliphilus</name>
    <dbReference type="NCBI Taxonomy" id="94136"/>
    <lineage>
        <taxon>Bacteria</taxon>
        <taxon>Bacillati</taxon>
        <taxon>Bacillota</taxon>
        <taxon>Bacilli</taxon>
        <taxon>Bacillales</taxon>
        <taxon>Bacillaceae</taxon>
        <taxon>Alkalibacillus</taxon>
    </lineage>
</organism>
<evidence type="ECO:0000313" key="8">
    <source>
        <dbReference type="Proteomes" id="UP000321440"/>
    </source>
</evidence>
<dbReference type="InterPro" id="IPR018490">
    <property type="entry name" value="cNMP-bd_dom_sf"/>
</dbReference>
<proteinExistence type="predicted"/>
<dbReference type="Gene3D" id="1.10.10.10">
    <property type="entry name" value="Winged helix-like DNA-binding domain superfamily/Winged helix DNA-binding domain"/>
    <property type="match status" value="1"/>
</dbReference>
<reference evidence="7 8" key="1">
    <citation type="submission" date="2019-07" db="EMBL/GenBank/DDBJ databases">
        <title>Whole genome shotgun sequence of Alkalibacillus haloalkaliphilus NBRC 103110.</title>
        <authorList>
            <person name="Hosoyama A."/>
            <person name="Uohara A."/>
            <person name="Ohji S."/>
            <person name="Ichikawa N."/>
        </authorList>
    </citation>
    <scope>NUCLEOTIDE SEQUENCE [LARGE SCALE GENOMIC DNA]</scope>
    <source>
        <strain evidence="7 8">NBRC 103110</strain>
    </source>
</reference>
<dbReference type="InterPro" id="IPR014710">
    <property type="entry name" value="RmlC-like_jellyroll"/>
</dbReference>
<evidence type="ECO:0000256" key="3">
    <source>
        <dbReference type="ARBA" id="ARBA00023159"/>
    </source>
</evidence>
<evidence type="ECO:0000256" key="1">
    <source>
        <dbReference type="ARBA" id="ARBA00023015"/>
    </source>
</evidence>
<evidence type="ECO:0000259" key="5">
    <source>
        <dbReference type="PROSITE" id="PS50042"/>
    </source>
</evidence>
<dbReference type="Pfam" id="PF13545">
    <property type="entry name" value="HTH_Crp_2"/>
    <property type="match status" value="1"/>
</dbReference>
<dbReference type="Pfam" id="PF00027">
    <property type="entry name" value="cNMP_binding"/>
    <property type="match status" value="1"/>
</dbReference>
<keyword evidence="4" id="KW-0804">Transcription</keyword>
<evidence type="ECO:0000256" key="4">
    <source>
        <dbReference type="ARBA" id="ARBA00023163"/>
    </source>
</evidence>
<dbReference type="RefSeq" id="WP_146816547.1">
    <property type="nucleotide sequence ID" value="NZ_BJYA01000012.1"/>
</dbReference>
<feature type="domain" description="HTH crp-type" evidence="6">
    <location>
        <begin position="147"/>
        <end position="221"/>
    </location>
</feature>
<dbReference type="InterPro" id="IPR050397">
    <property type="entry name" value="Env_Response_Regulators"/>
</dbReference>
<dbReference type="PROSITE" id="PS50042">
    <property type="entry name" value="CNMP_BINDING_3"/>
    <property type="match status" value="1"/>
</dbReference>
<dbReference type="GO" id="GO:0005829">
    <property type="term" value="C:cytosol"/>
    <property type="evidence" value="ECO:0007669"/>
    <property type="project" value="TreeGrafter"/>
</dbReference>
<dbReference type="SMART" id="SM00100">
    <property type="entry name" value="cNMP"/>
    <property type="match status" value="1"/>
</dbReference>
<evidence type="ECO:0000313" key="7">
    <source>
        <dbReference type="EMBL" id="GEN46070.1"/>
    </source>
</evidence>
<sequence>MACSVKFFKQFPIFHDLSFEELEEVGKIAHHRKFKKGDVIFREGERRESVYFVIHGLIKVYKVSADGKEQVINLIHSDEMFPHVGFFDQTPYPATAVTLTDVNVIAVPIEAFENLLLQKPQISIKVMRVMGKKILELQDRIQQMSTQTVFERTVTTLIRITEEMGKHRQDDSIYVHIPLTNSDLANMIGVTRESVNRTFNKLRKEELISYNRNEIIVYNMEDLKSYQMT</sequence>
<dbReference type="PRINTS" id="PR00034">
    <property type="entry name" value="HTHCRP"/>
</dbReference>
<keyword evidence="2" id="KW-0238">DNA-binding</keyword>
<dbReference type="SMART" id="SM00419">
    <property type="entry name" value="HTH_CRP"/>
    <property type="match status" value="1"/>
</dbReference>
<feature type="domain" description="Cyclic nucleotide-binding" evidence="5">
    <location>
        <begin position="13"/>
        <end position="133"/>
    </location>
</feature>
<name>A0A511W4S7_9BACI</name>
<dbReference type="PANTHER" id="PTHR24567">
    <property type="entry name" value="CRP FAMILY TRANSCRIPTIONAL REGULATORY PROTEIN"/>
    <property type="match status" value="1"/>
</dbReference>
<evidence type="ECO:0000256" key="2">
    <source>
        <dbReference type="ARBA" id="ARBA00023125"/>
    </source>
</evidence>
<dbReference type="Gene3D" id="2.60.120.10">
    <property type="entry name" value="Jelly Rolls"/>
    <property type="match status" value="1"/>
</dbReference>
<dbReference type="EMBL" id="BJYA01000012">
    <property type="protein sequence ID" value="GEN46070.1"/>
    <property type="molecule type" value="Genomic_DNA"/>
</dbReference>
<dbReference type="OrthoDB" id="9810708at2"/>
<dbReference type="PROSITE" id="PS51063">
    <property type="entry name" value="HTH_CRP_2"/>
    <property type="match status" value="1"/>
</dbReference>
<protein>
    <submittedName>
        <fullName evidence="7">cAMP-binding protein</fullName>
    </submittedName>
</protein>
<keyword evidence="1" id="KW-0805">Transcription regulation</keyword>
<keyword evidence="3" id="KW-0010">Activator</keyword>
<dbReference type="Proteomes" id="UP000321440">
    <property type="component" value="Unassembled WGS sequence"/>
</dbReference>
<evidence type="ECO:0000259" key="6">
    <source>
        <dbReference type="PROSITE" id="PS51063"/>
    </source>
</evidence>
<dbReference type="SUPFAM" id="SSF51206">
    <property type="entry name" value="cAMP-binding domain-like"/>
    <property type="match status" value="1"/>
</dbReference>
<dbReference type="PROSITE" id="PS00042">
    <property type="entry name" value="HTH_CRP_1"/>
    <property type="match status" value="1"/>
</dbReference>
<dbReference type="GO" id="GO:0003677">
    <property type="term" value="F:DNA binding"/>
    <property type="evidence" value="ECO:0007669"/>
    <property type="project" value="UniProtKB-KW"/>
</dbReference>
<dbReference type="InterPro" id="IPR012318">
    <property type="entry name" value="HTH_CRP"/>
</dbReference>
<dbReference type="CDD" id="cd00038">
    <property type="entry name" value="CAP_ED"/>
    <property type="match status" value="1"/>
</dbReference>
<dbReference type="InterPro" id="IPR000595">
    <property type="entry name" value="cNMP-bd_dom"/>
</dbReference>
<comment type="caution">
    <text evidence="7">The sequence shown here is derived from an EMBL/GenBank/DDBJ whole genome shotgun (WGS) entry which is preliminary data.</text>
</comment>
<dbReference type="GO" id="GO:0003700">
    <property type="term" value="F:DNA-binding transcription factor activity"/>
    <property type="evidence" value="ECO:0007669"/>
    <property type="project" value="InterPro"/>
</dbReference>
<dbReference type="InterPro" id="IPR036388">
    <property type="entry name" value="WH-like_DNA-bd_sf"/>
</dbReference>
<gene>
    <name evidence="7" type="ORF">AHA02nite_18460</name>
</gene>